<dbReference type="PANTHER" id="PTHR32178">
    <property type="entry name" value="FAM187"/>
    <property type="match status" value="1"/>
</dbReference>
<proteinExistence type="predicted"/>
<evidence type="ECO:0000256" key="4">
    <source>
        <dbReference type="ARBA" id="ARBA00022989"/>
    </source>
</evidence>
<accession>A0A8K9X077</accession>
<reference evidence="8" key="3">
    <citation type="submission" date="2025-09" db="UniProtKB">
        <authorList>
            <consortium name="Ensembl"/>
        </authorList>
    </citation>
    <scope>IDENTIFICATION</scope>
</reference>
<dbReference type="PANTHER" id="PTHR32178:SF7">
    <property type="entry name" value="IG-LIKE V-TYPE DOMAIN-CONTAINING PROTEIN FAM187A"/>
    <property type="match status" value="1"/>
</dbReference>
<evidence type="ECO:0000256" key="6">
    <source>
        <dbReference type="ARBA" id="ARBA00023180"/>
    </source>
</evidence>
<feature type="signal peptide" evidence="7">
    <location>
        <begin position="1"/>
        <end position="18"/>
    </location>
</feature>
<sequence length="244" mass="27234">MVPIKHQSLLLHLPQTLSFSLLSTYEAPEDKEDIFARRAHPAFLVFDNAAYLADMTIELPCHCKPEEIHSVVRYYQIQLGSPDTRALTDFQGTSVVDSSKVVRGGHLRSRFSIRLFSLLIFRAQKENSGHCLCGRTNGGLLLYTGESSRGGTPLILSCPGAKPQHVVGLNETSRLFIDTGHHLHCSPATQEDRGSCWIQGKRAAEIRLGVYYHLGCKRLLSELVFVELFLINHFVKCRIASTST</sequence>
<evidence type="ECO:0000256" key="1">
    <source>
        <dbReference type="ARBA" id="ARBA00004479"/>
    </source>
</evidence>
<reference evidence="8" key="1">
    <citation type="submission" date="2020-07" db="EMBL/GenBank/DDBJ databases">
        <title>A long reads based de novo assembly of the rainbow trout Arlee double haploid line genome.</title>
        <authorList>
            <person name="Gao G."/>
            <person name="Palti Y."/>
        </authorList>
    </citation>
    <scope>NUCLEOTIDE SEQUENCE [LARGE SCALE GENOMIC DNA]</scope>
</reference>
<feature type="chain" id="PRO_5035446120" evidence="7">
    <location>
        <begin position="19"/>
        <end position="244"/>
    </location>
</feature>
<evidence type="ECO:0000313" key="8">
    <source>
        <dbReference type="Ensembl" id="ENSOMYP00000125952.1"/>
    </source>
</evidence>
<protein>
    <submittedName>
        <fullName evidence="8">Uncharacterized protein</fullName>
    </submittedName>
</protein>
<evidence type="ECO:0000256" key="5">
    <source>
        <dbReference type="ARBA" id="ARBA00023136"/>
    </source>
</evidence>
<keyword evidence="2" id="KW-0812">Transmembrane</keyword>
<evidence type="ECO:0000313" key="9">
    <source>
        <dbReference type="Proteomes" id="UP000694395"/>
    </source>
</evidence>
<keyword evidence="4" id="KW-1133">Transmembrane helix</keyword>
<name>A0A8K9X077_ONCMY</name>
<dbReference type="Ensembl" id="ENSOMYT00000146378.1">
    <property type="protein sequence ID" value="ENSOMYP00000125952.1"/>
    <property type="gene ID" value="ENSOMYG00000058391.1"/>
</dbReference>
<keyword evidence="3 7" id="KW-0732">Signal</keyword>
<keyword evidence="9" id="KW-1185">Reference proteome</keyword>
<reference evidence="8" key="2">
    <citation type="submission" date="2025-08" db="UniProtKB">
        <authorList>
            <consortium name="Ensembl"/>
        </authorList>
    </citation>
    <scope>IDENTIFICATION</scope>
</reference>
<keyword evidence="5" id="KW-0472">Membrane</keyword>
<keyword evidence="6" id="KW-0325">Glycoprotein</keyword>
<evidence type="ECO:0000256" key="7">
    <source>
        <dbReference type="SAM" id="SignalP"/>
    </source>
</evidence>
<evidence type="ECO:0000256" key="2">
    <source>
        <dbReference type="ARBA" id="ARBA00022692"/>
    </source>
</evidence>
<dbReference type="InterPro" id="IPR039311">
    <property type="entry name" value="FAM187A/B"/>
</dbReference>
<comment type="subcellular location">
    <subcellularLocation>
        <location evidence="1">Membrane</location>
        <topology evidence="1">Single-pass type I membrane protein</topology>
    </subcellularLocation>
</comment>
<dbReference type="Proteomes" id="UP000694395">
    <property type="component" value="Chromosome 13"/>
</dbReference>
<dbReference type="GeneTree" id="ENSGT00530000063991"/>
<evidence type="ECO:0000256" key="3">
    <source>
        <dbReference type="ARBA" id="ARBA00022729"/>
    </source>
</evidence>
<dbReference type="AlphaFoldDB" id="A0A8K9X077"/>
<dbReference type="GO" id="GO:0016020">
    <property type="term" value="C:membrane"/>
    <property type="evidence" value="ECO:0007669"/>
    <property type="project" value="UniProtKB-SubCell"/>
</dbReference>
<organism evidence="8 9">
    <name type="scientific">Oncorhynchus mykiss</name>
    <name type="common">Rainbow trout</name>
    <name type="synonym">Salmo gairdneri</name>
    <dbReference type="NCBI Taxonomy" id="8022"/>
    <lineage>
        <taxon>Eukaryota</taxon>
        <taxon>Metazoa</taxon>
        <taxon>Chordata</taxon>
        <taxon>Craniata</taxon>
        <taxon>Vertebrata</taxon>
        <taxon>Euteleostomi</taxon>
        <taxon>Actinopterygii</taxon>
        <taxon>Neopterygii</taxon>
        <taxon>Teleostei</taxon>
        <taxon>Protacanthopterygii</taxon>
        <taxon>Salmoniformes</taxon>
        <taxon>Salmonidae</taxon>
        <taxon>Salmoninae</taxon>
        <taxon>Oncorhynchus</taxon>
    </lineage>
</organism>